<dbReference type="Proteomes" id="UP001497382">
    <property type="component" value="Unassembled WGS sequence"/>
</dbReference>
<feature type="transmembrane region" description="Helical" evidence="1">
    <location>
        <begin position="339"/>
        <end position="366"/>
    </location>
</feature>
<dbReference type="EMBL" id="CAXIEN010000312">
    <property type="protein sequence ID" value="CAL1292741.1"/>
    <property type="molecule type" value="Genomic_DNA"/>
</dbReference>
<feature type="transmembrane region" description="Helical" evidence="1">
    <location>
        <begin position="247"/>
        <end position="272"/>
    </location>
</feature>
<dbReference type="InterPro" id="IPR011701">
    <property type="entry name" value="MFS"/>
</dbReference>
<evidence type="ECO:0000313" key="2">
    <source>
        <dbReference type="EMBL" id="CAL1292741.1"/>
    </source>
</evidence>
<protein>
    <recommendedName>
        <fullName evidence="4">Major facilitator superfamily (MFS) profile domain-containing protein</fullName>
    </recommendedName>
</protein>
<dbReference type="Gene3D" id="1.20.1250.20">
    <property type="entry name" value="MFS general substrate transporter like domains"/>
    <property type="match status" value="1"/>
</dbReference>
<feature type="transmembrane region" description="Helical" evidence="1">
    <location>
        <begin position="12"/>
        <end position="32"/>
    </location>
</feature>
<reference evidence="2 3" key="1">
    <citation type="submission" date="2024-04" db="EMBL/GenBank/DDBJ databases">
        <authorList>
            <person name="Rising A."/>
            <person name="Reimegard J."/>
            <person name="Sonavane S."/>
            <person name="Akerstrom W."/>
            <person name="Nylinder S."/>
            <person name="Hedman E."/>
            <person name="Kallberg Y."/>
        </authorList>
    </citation>
    <scope>NUCLEOTIDE SEQUENCE [LARGE SCALE GENOMIC DNA]</scope>
</reference>
<feature type="transmembrane region" description="Helical" evidence="1">
    <location>
        <begin position="378"/>
        <end position="395"/>
    </location>
</feature>
<dbReference type="SUPFAM" id="SSF103473">
    <property type="entry name" value="MFS general substrate transporter"/>
    <property type="match status" value="1"/>
</dbReference>
<feature type="transmembrane region" description="Helical" evidence="1">
    <location>
        <begin position="52"/>
        <end position="72"/>
    </location>
</feature>
<keyword evidence="1" id="KW-0812">Transmembrane</keyword>
<dbReference type="GO" id="GO:0008028">
    <property type="term" value="F:monocarboxylic acid transmembrane transporter activity"/>
    <property type="evidence" value="ECO:0007669"/>
    <property type="project" value="TreeGrafter"/>
</dbReference>
<feature type="transmembrane region" description="Helical" evidence="1">
    <location>
        <begin position="79"/>
        <end position="99"/>
    </location>
</feature>
<sequence length="443" mass="48754">MKKLSKNDINSGIAGFTGFVIFGLLLGTARMSGLLFVEAITRYNVNREQASFPFILLYMTRNTIGPLVGFAVKLLGLRAVTVSGCIFSAIGIAGCFFAEDITTVTILWGIVYGISFGFGTLSIPHYLSLHFSKHLDKANGLALAGDTVGYFLLSLITEYSLVTYGLSGTFLIISGMVLHSVPAALLMKLPKETHHQIEIDSPRKCEPQEIPSNLKEINSSSEIDCSVIKTAQKTSAVKVFRVFLDPVYICIAFTQSAFIYISSTTFTILIDVSRDHGVSVDHEIYLFLSISVTELFGRLFLGSITDGGYLTKLNFSALCFAILGLLYGLIIWIGGPTAVMSFGFFFGLVTGGVSLLSGGLVTFYIDKEYHSLAMPSRYILYAPMSFTQAPLIGYFRDTLKSYDGLFYILIGICWMSSLISLLIPYIIASKKDRTKCTLRFYRQ</sequence>
<accession>A0AAV2B930</accession>
<organism evidence="2 3">
    <name type="scientific">Larinioides sclopetarius</name>
    <dbReference type="NCBI Taxonomy" id="280406"/>
    <lineage>
        <taxon>Eukaryota</taxon>
        <taxon>Metazoa</taxon>
        <taxon>Ecdysozoa</taxon>
        <taxon>Arthropoda</taxon>
        <taxon>Chelicerata</taxon>
        <taxon>Arachnida</taxon>
        <taxon>Araneae</taxon>
        <taxon>Araneomorphae</taxon>
        <taxon>Entelegynae</taxon>
        <taxon>Araneoidea</taxon>
        <taxon>Araneidae</taxon>
        <taxon>Larinioides</taxon>
    </lineage>
</organism>
<feature type="transmembrane region" description="Helical" evidence="1">
    <location>
        <begin position="162"/>
        <end position="186"/>
    </location>
</feature>
<comment type="caution">
    <text evidence="2">The sequence shown here is derived from an EMBL/GenBank/DDBJ whole genome shotgun (WGS) entry which is preliminary data.</text>
</comment>
<dbReference type="InterPro" id="IPR036259">
    <property type="entry name" value="MFS_trans_sf"/>
</dbReference>
<name>A0AAV2B930_9ARAC</name>
<feature type="transmembrane region" description="Helical" evidence="1">
    <location>
        <begin position="284"/>
        <end position="301"/>
    </location>
</feature>
<evidence type="ECO:0008006" key="4">
    <source>
        <dbReference type="Google" id="ProtNLM"/>
    </source>
</evidence>
<dbReference type="PANTHER" id="PTHR11360">
    <property type="entry name" value="MONOCARBOXYLATE TRANSPORTER"/>
    <property type="match status" value="1"/>
</dbReference>
<feature type="transmembrane region" description="Helical" evidence="1">
    <location>
        <begin position="313"/>
        <end position="333"/>
    </location>
</feature>
<feature type="transmembrane region" description="Helical" evidence="1">
    <location>
        <begin position="105"/>
        <end position="127"/>
    </location>
</feature>
<keyword evidence="1" id="KW-1133">Transmembrane helix</keyword>
<proteinExistence type="predicted"/>
<evidence type="ECO:0000256" key="1">
    <source>
        <dbReference type="SAM" id="Phobius"/>
    </source>
</evidence>
<keyword evidence="3" id="KW-1185">Reference proteome</keyword>
<keyword evidence="1" id="KW-0472">Membrane</keyword>
<gene>
    <name evidence="2" type="ORF">LARSCL_LOCUS17814</name>
</gene>
<dbReference type="Pfam" id="PF07690">
    <property type="entry name" value="MFS_1"/>
    <property type="match status" value="1"/>
</dbReference>
<dbReference type="AlphaFoldDB" id="A0AAV2B930"/>
<dbReference type="PANTHER" id="PTHR11360:SF303">
    <property type="entry name" value="MAJOR FACILITATOR SUPERFAMILY (MFS) PROFILE DOMAIN-CONTAINING PROTEIN"/>
    <property type="match status" value="1"/>
</dbReference>
<dbReference type="InterPro" id="IPR050327">
    <property type="entry name" value="Proton-linked_MCT"/>
</dbReference>
<feature type="transmembrane region" description="Helical" evidence="1">
    <location>
        <begin position="407"/>
        <end position="428"/>
    </location>
</feature>
<evidence type="ECO:0000313" key="3">
    <source>
        <dbReference type="Proteomes" id="UP001497382"/>
    </source>
</evidence>